<evidence type="ECO:0000259" key="1">
    <source>
        <dbReference type="Pfam" id="PF18398"/>
    </source>
</evidence>
<gene>
    <name evidence="2" type="ORF">HPB51_006223</name>
</gene>
<dbReference type="Proteomes" id="UP000821866">
    <property type="component" value="Chromosome 6"/>
</dbReference>
<evidence type="ECO:0000313" key="3">
    <source>
        <dbReference type="Proteomes" id="UP000821866"/>
    </source>
</evidence>
<proteinExistence type="predicted"/>
<protein>
    <recommendedName>
        <fullName evidence="1">Protein masquerade clip-domain domain-containing protein</fullName>
    </recommendedName>
</protein>
<dbReference type="EMBL" id="JABSTU010000008">
    <property type="protein sequence ID" value="KAH8022866.1"/>
    <property type="molecule type" value="Genomic_DNA"/>
</dbReference>
<dbReference type="InterPro" id="IPR040479">
    <property type="entry name" value="CLIP_SPH_mas"/>
</dbReference>
<name>A0A9J6DL43_RHIMP</name>
<reference evidence="2" key="2">
    <citation type="submission" date="2021-09" db="EMBL/GenBank/DDBJ databases">
        <authorList>
            <person name="Jia N."/>
            <person name="Wang J."/>
            <person name="Shi W."/>
            <person name="Du L."/>
            <person name="Sun Y."/>
            <person name="Zhan W."/>
            <person name="Jiang J."/>
            <person name="Wang Q."/>
            <person name="Zhang B."/>
            <person name="Ji P."/>
            <person name="Sakyi L.B."/>
            <person name="Cui X."/>
            <person name="Yuan T."/>
            <person name="Jiang B."/>
            <person name="Yang W."/>
            <person name="Lam T.T.-Y."/>
            <person name="Chang Q."/>
            <person name="Ding S."/>
            <person name="Wang X."/>
            <person name="Zhu J."/>
            <person name="Ruan X."/>
            <person name="Zhao L."/>
            <person name="Wei J."/>
            <person name="Que T."/>
            <person name="Du C."/>
            <person name="Cheng J."/>
            <person name="Dai P."/>
            <person name="Han X."/>
            <person name="Huang E."/>
            <person name="Gao Y."/>
            <person name="Liu J."/>
            <person name="Shao H."/>
            <person name="Ye R."/>
            <person name="Li L."/>
            <person name="Wei W."/>
            <person name="Wang X."/>
            <person name="Wang C."/>
            <person name="Huo Q."/>
            <person name="Li W."/>
            <person name="Guo W."/>
            <person name="Chen H."/>
            <person name="Chen S."/>
            <person name="Zhou L."/>
            <person name="Zhou L."/>
            <person name="Ni X."/>
            <person name="Tian J."/>
            <person name="Zhou Y."/>
            <person name="Sheng Y."/>
            <person name="Liu T."/>
            <person name="Pan Y."/>
            <person name="Xia L."/>
            <person name="Li J."/>
            <person name="Zhao F."/>
            <person name="Cao W."/>
        </authorList>
    </citation>
    <scope>NUCLEOTIDE SEQUENCE</scope>
    <source>
        <strain evidence="2">Rmic-2018</strain>
        <tissue evidence="2">Larvae</tissue>
    </source>
</reference>
<sequence length="260" mass="28253">MTSSTCQRLEELQSLRLCHHASDTRLPAALDIRALVRDIVRAELHGHCSSCAPPSTLTSAPTNLRDIIRQEVASASHLPCSAESRPPQVPTYTEVAALSAHTTIPAATPGGHVPVACQRDDQRGYATEERGRFSPLMNYQRTPYRSSFQRSPSPPYSMGLPVNSQTTTEKLLYPCPGNCVPTFLTWFCDATNSDYECSSGRVCCMPTTTTTPAEDVVPECPGTCIPPAISGLCKRPARLVLKTTTCGRDLICCTETPRLL</sequence>
<dbReference type="AlphaFoldDB" id="A0A9J6DL43"/>
<accession>A0A9J6DL43</accession>
<dbReference type="Pfam" id="PF18398">
    <property type="entry name" value="CLIP_SPH_mas"/>
    <property type="match status" value="2"/>
</dbReference>
<feature type="domain" description="Protein masquerade clip-domain" evidence="1">
    <location>
        <begin position="174"/>
        <end position="205"/>
    </location>
</feature>
<comment type="caution">
    <text evidence="2">The sequence shown here is derived from an EMBL/GenBank/DDBJ whole genome shotgun (WGS) entry which is preliminary data.</text>
</comment>
<reference evidence="2" key="1">
    <citation type="journal article" date="2020" name="Cell">
        <title>Large-Scale Comparative Analyses of Tick Genomes Elucidate Their Genetic Diversity and Vector Capacities.</title>
        <authorList>
            <consortium name="Tick Genome and Microbiome Consortium (TIGMIC)"/>
            <person name="Jia N."/>
            <person name="Wang J."/>
            <person name="Shi W."/>
            <person name="Du L."/>
            <person name="Sun Y."/>
            <person name="Zhan W."/>
            <person name="Jiang J.F."/>
            <person name="Wang Q."/>
            <person name="Zhang B."/>
            <person name="Ji P."/>
            <person name="Bell-Sakyi L."/>
            <person name="Cui X.M."/>
            <person name="Yuan T.T."/>
            <person name="Jiang B.G."/>
            <person name="Yang W.F."/>
            <person name="Lam T.T."/>
            <person name="Chang Q.C."/>
            <person name="Ding S.J."/>
            <person name="Wang X.J."/>
            <person name="Zhu J.G."/>
            <person name="Ruan X.D."/>
            <person name="Zhao L."/>
            <person name="Wei J.T."/>
            <person name="Ye R.Z."/>
            <person name="Que T.C."/>
            <person name="Du C.H."/>
            <person name="Zhou Y.H."/>
            <person name="Cheng J.X."/>
            <person name="Dai P.F."/>
            <person name="Guo W.B."/>
            <person name="Han X.H."/>
            <person name="Huang E.J."/>
            <person name="Li L.F."/>
            <person name="Wei W."/>
            <person name="Gao Y.C."/>
            <person name="Liu J.Z."/>
            <person name="Shao H.Z."/>
            <person name="Wang X."/>
            <person name="Wang C.C."/>
            <person name="Yang T.C."/>
            <person name="Huo Q.B."/>
            <person name="Li W."/>
            <person name="Chen H.Y."/>
            <person name="Chen S.E."/>
            <person name="Zhou L.G."/>
            <person name="Ni X.B."/>
            <person name="Tian J.H."/>
            <person name="Sheng Y."/>
            <person name="Liu T."/>
            <person name="Pan Y.S."/>
            <person name="Xia L.Y."/>
            <person name="Li J."/>
            <person name="Zhao F."/>
            <person name="Cao W.C."/>
        </authorList>
    </citation>
    <scope>NUCLEOTIDE SEQUENCE</scope>
    <source>
        <strain evidence="2">Rmic-2018</strain>
    </source>
</reference>
<evidence type="ECO:0000313" key="2">
    <source>
        <dbReference type="EMBL" id="KAH8022866.1"/>
    </source>
</evidence>
<feature type="domain" description="Protein masquerade clip-domain" evidence="1">
    <location>
        <begin position="219"/>
        <end position="254"/>
    </location>
</feature>
<keyword evidence="3" id="KW-1185">Reference proteome</keyword>
<organism evidence="2 3">
    <name type="scientific">Rhipicephalus microplus</name>
    <name type="common">Cattle tick</name>
    <name type="synonym">Boophilus microplus</name>
    <dbReference type="NCBI Taxonomy" id="6941"/>
    <lineage>
        <taxon>Eukaryota</taxon>
        <taxon>Metazoa</taxon>
        <taxon>Ecdysozoa</taxon>
        <taxon>Arthropoda</taxon>
        <taxon>Chelicerata</taxon>
        <taxon>Arachnida</taxon>
        <taxon>Acari</taxon>
        <taxon>Parasitiformes</taxon>
        <taxon>Ixodida</taxon>
        <taxon>Ixodoidea</taxon>
        <taxon>Ixodidae</taxon>
        <taxon>Rhipicephalinae</taxon>
        <taxon>Rhipicephalus</taxon>
        <taxon>Boophilus</taxon>
    </lineage>
</organism>